<evidence type="ECO:0000256" key="5">
    <source>
        <dbReference type="ARBA" id="ARBA00023163"/>
    </source>
</evidence>
<sequence length="495" mass="55055">MATETLDAPKPQPLAPNGDAPTKAEADQHEIQDEEQQHDKEISDDLPEQKNCGQLEENVDREEDAEEDEDEDEEGEKKENDVVTPVKSASGGRPTRERKSVERYTVSSPHKFPGYAATKTISIDQGNGTQLKDIPNVAFKLSKRKVDDNLRSLHSILFGKKAKAHTLKRNIGMFSGYVWAENEEKQRAKVKERLDKCVKEKLIDFCDVLNLQINKSSLKKEELSAKLLEFLESPHATTDVLLADKEKKGKKRAKKKTPRKSSGGAAENPSKKQKQSSKNGKKRKQSSDSEENDTTEPSDATNSSQEDEDDGENVSVPKSESDCEVQESQSDEEENKNTSEKTVNEDHSTPAKKTSPEKVAKSNDKMPKKSTSASKRQKTDGESRESKQKIANENETGKSSKSVSKDQVMAGQGNISKKANAEPTKEDMHAVVVNMLKEVDFNTATLSDILKKLGTHFGLDLMHRKAEVKDIITDVINNMSDEENENGDDEDEDNA</sequence>
<feature type="compositionally biased region" description="Basic residues" evidence="7">
    <location>
        <begin position="271"/>
        <end position="284"/>
    </location>
</feature>
<dbReference type="GO" id="GO:0005730">
    <property type="term" value="C:nucleolus"/>
    <property type="evidence" value="ECO:0007669"/>
    <property type="project" value="UniProtKB-SubCell"/>
</dbReference>
<evidence type="ECO:0000256" key="3">
    <source>
        <dbReference type="ARBA" id="ARBA00023015"/>
    </source>
</evidence>
<feature type="region of interest" description="Disordered" evidence="7">
    <location>
        <begin position="1"/>
        <end position="108"/>
    </location>
</feature>
<protein>
    <recommendedName>
        <fullName evidence="8">DEK-C domain-containing protein</fullName>
    </recommendedName>
</protein>
<evidence type="ECO:0000256" key="2">
    <source>
        <dbReference type="ARBA" id="ARBA00022853"/>
    </source>
</evidence>
<dbReference type="InterPro" id="IPR014876">
    <property type="entry name" value="DEK_C"/>
</dbReference>
<reference evidence="9 10" key="1">
    <citation type="submission" date="2019-01" db="EMBL/GenBank/DDBJ databases">
        <title>Sequencing of cultivated peanut Arachis hypogaea provides insights into genome evolution and oil improvement.</title>
        <authorList>
            <person name="Chen X."/>
        </authorList>
    </citation>
    <scope>NUCLEOTIDE SEQUENCE [LARGE SCALE GENOMIC DNA]</scope>
    <source>
        <strain evidence="10">cv. Fuhuasheng</strain>
        <tissue evidence="9">Leaves</tissue>
    </source>
</reference>
<dbReference type="PROSITE" id="PS51998">
    <property type="entry name" value="DEK_C"/>
    <property type="match status" value="1"/>
</dbReference>
<feature type="compositionally biased region" description="Acidic residues" evidence="7">
    <location>
        <begin position="57"/>
        <end position="74"/>
    </location>
</feature>
<feature type="compositionally biased region" description="Basic and acidic residues" evidence="7">
    <location>
        <begin position="335"/>
        <end position="367"/>
    </location>
</feature>
<gene>
    <name evidence="9" type="ORF">Ahy_B03g063975</name>
</gene>
<feature type="region of interest" description="Disordered" evidence="7">
    <location>
        <begin position="241"/>
        <end position="425"/>
    </location>
</feature>
<dbReference type="SUPFAM" id="SSF109715">
    <property type="entry name" value="DEK C-terminal domain"/>
    <property type="match status" value="1"/>
</dbReference>
<dbReference type="Proteomes" id="UP000289738">
    <property type="component" value="Chromosome B03"/>
</dbReference>
<name>A0A444ZYK0_ARAHY</name>
<keyword evidence="10" id="KW-1185">Reference proteome</keyword>
<dbReference type="FunFam" id="1.10.10.60:FF:000220">
    <property type="entry name" value="DEK domain-containing chromatin associated protein"/>
    <property type="match status" value="1"/>
</dbReference>
<accession>A0A444ZYK0</accession>
<keyword evidence="5" id="KW-0804">Transcription</keyword>
<proteinExistence type="predicted"/>
<feature type="compositionally biased region" description="Basic and acidic residues" evidence="7">
    <location>
        <begin position="377"/>
        <end position="398"/>
    </location>
</feature>
<dbReference type="PANTHER" id="PTHR13468">
    <property type="entry name" value="DEK PROTEIN"/>
    <property type="match status" value="1"/>
</dbReference>
<dbReference type="AlphaFoldDB" id="A0A444ZYK0"/>
<keyword evidence="4" id="KW-0238">DNA-binding</keyword>
<evidence type="ECO:0000256" key="7">
    <source>
        <dbReference type="SAM" id="MobiDB-lite"/>
    </source>
</evidence>
<keyword evidence="3" id="KW-0805">Transcription regulation</keyword>
<evidence type="ECO:0000256" key="1">
    <source>
        <dbReference type="ARBA" id="ARBA00004604"/>
    </source>
</evidence>
<evidence type="ECO:0000259" key="8">
    <source>
        <dbReference type="PROSITE" id="PS51998"/>
    </source>
</evidence>
<evidence type="ECO:0000313" key="10">
    <source>
        <dbReference type="Proteomes" id="UP000289738"/>
    </source>
</evidence>
<comment type="subcellular location">
    <subcellularLocation>
        <location evidence="1">Nucleus</location>
        <location evidence="1">Nucleolus</location>
    </subcellularLocation>
</comment>
<feature type="compositionally biased region" description="Basic and acidic residues" evidence="7">
    <location>
        <begin position="22"/>
        <end position="43"/>
    </location>
</feature>
<keyword evidence="6" id="KW-0539">Nucleus</keyword>
<dbReference type="GO" id="GO:0042393">
    <property type="term" value="F:histone binding"/>
    <property type="evidence" value="ECO:0007669"/>
    <property type="project" value="TreeGrafter"/>
</dbReference>
<dbReference type="GO" id="GO:0006325">
    <property type="term" value="P:chromatin organization"/>
    <property type="evidence" value="ECO:0007669"/>
    <property type="project" value="UniProtKB-KW"/>
</dbReference>
<evidence type="ECO:0000256" key="4">
    <source>
        <dbReference type="ARBA" id="ARBA00023125"/>
    </source>
</evidence>
<evidence type="ECO:0000256" key="6">
    <source>
        <dbReference type="ARBA" id="ARBA00023242"/>
    </source>
</evidence>
<organism evidence="9 10">
    <name type="scientific">Arachis hypogaea</name>
    <name type="common">Peanut</name>
    <dbReference type="NCBI Taxonomy" id="3818"/>
    <lineage>
        <taxon>Eukaryota</taxon>
        <taxon>Viridiplantae</taxon>
        <taxon>Streptophyta</taxon>
        <taxon>Embryophyta</taxon>
        <taxon>Tracheophyta</taxon>
        <taxon>Spermatophyta</taxon>
        <taxon>Magnoliopsida</taxon>
        <taxon>eudicotyledons</taxon>
        <taxon>Gunneridae</taxon>
        <taxon>Pentapetalae</taxon>
        <taxon>rosids</taxon>
        <taxon>fabids</taxon>
        <taxon>Fabales</taxon>
        <taxon>Fabaceae</taxon>
        <taxon>Papilionoideae</taxon>
        <taxon>50 kb inversion clade</taxon>
        <taxon>dalbergioids sensu lato</taxon>
        <taxon>Dalbergieae</taxon>
        <taxon>Pterocarpus clade</taxon>
        <taxon>Arachis</taxon>
    </lineage>
</organism>
<dbReference type="OrthoDB" id="370884at2759"/>
<dbReference type="GO" id="GO:0003677">
    <property type="term" value="F:DNA binding"/>
    <property type="evidence" value="ECO:0007669"/>
    <property type="project" value="UniProtKB-KW"/>
</dbReference>
<dbReference type="InterPro" id="IPR044198">
    <property type="entry name" value="DEK"/>
</dbReference>
<feature type="compositionally biased region" description="Basic residues" evidence="7">
    <location>
        <begin position="248"/>
        <end position="259"/>
    </location>
</feature>
<evidence type="ECO:0000313" key="9">
    <source>
        <dbReference type="EMBL" id="RYR19249.1"/>
    </source>
</evidence>
<dbReference type="STRING" id="3818.A0A444ZYK0"/>
<dbReference type="GO" id="GO:2000779">
    <property type="term" value="P:regulation of double-strand break repair"/>
    <property type="evidence" value="ECO:0007669"/>
    <property type="project" value="TreeGrafter"/>
</dbReference>
<dbReference type="Gene3D" id="1.10.10.60">
    <property type="entry name" value="Homeodomain-like"/>
    <property type="match status" value="1"/>
</dbReference>
<keyword evidence="2" id="KW-0156">Chromatin regulator</keyword>
<feature type="compositionally biased region" description="Acidic residues" evidence="7">
    <location>
        <begin position="322"/>
        <end position="334"/>
    </location>
</feature>
<dbReference type="Pfam" id="PF08766">
    <property type="entry name" value="DEK_C"/>
    <property type="match status" value="1"/>
</dbReference>
<dbReference type="PANTHER" id="PTHR13468:SF1">
    <property type="entry name" value="PROTEIN DEK"/>
    <property type="match status" value="1"/>
</dbReference>
<feature type="domain" description="DEK-C" evidence="8">
    <location>
        <begin position="422"/>
        <end position="477"/>
    </location>
</feature>
<dbReference type="EMBL" id="SDMP01000013">
    <property type="protein sequence ID" value="RYR19249.1"/>
    <property type="molecule type" value="Genomic_DNA"/>
</dbReference>
<comment type="caution">
    <text evidence="9">The sequence shown here is derived from an EMBL/GenBank/DDBJ whole genome shotgun (WGS) entry which is preliminary data.</text>
</comment>